<accession>A0A8T0W0A3</accession>
<sequence length="120" mass="13913">MRSRIRRGWQLTMVRSSFAHLQALRRTVIPLQSKSVVQLDSVVAPLLPSGCSTEFRWTRPLQPQKYIFLDNLELLDEMATRKLLMASFCPHSSDIKLEKCMLLPFDCELDSNRNYSCHLS</sequence>
<gene>
    <name evidence="1" type="ORF">PVAP13_2KG115100</name>
</gene>
<keyword evidence="2" id="KW-1185">Reference proteome</keyword>
<organism evidence="1 2">
    <name type="scientific">Panicum virgatum</name>
    <name type="common">Blackwell switchgrass</name>
    <dbReference type="NCBI Taxonomy" id="38727"/>
    <lineage>
        <taxon>Eukaryota</taxon>
        <taxon>Viridiplantae</taxon>
        <taxon>Streptophyta</taxon>
        <taxon>Embryophyta</taxon>
        <taxon>Tracheophyta</taxon>
        <taxon>Spermatophyta</taxon>
        <taxon>Magnoliopsida</taxon>
        <taxon>Liliopsida</taxon>
        <taxon>Poales</taxon>
        <taxon>Poaceae</taxon>
        <taxon>PACMAD clade</taxon>
        <taxon>Panicoideae</taxon>
        <taxon>Panicodae</taxon>
        <taxon>Paniceae</taxon>
        <taxon>Panicinae</taxon>
        <taxon>Panicum</taxon>
        <taxon>Panicum sect. Hiantes</taxon>
    </lineage>
</organism>
<name>A0A8T0W0A3_PANVG</name>
<protein>
    <submittedName>
        <fullName evidence="1">Uncharacterized protein</fullName>
    </submittedName>
</protein>
<proteinExistence type="predicted"/>
<reference evidence="1" key="1">
    <citation type="submission" date="2020-05" db="EMBL/GenBank/DDBJ databases">
        <title>WGS assembly of Panicum virgatum.</title>
        <authorList>
            <person name="Lovell J.T."/>
            <person name="Jenkins J."/>
            <person name="Shu S."/>
            <person name="Juenger T.E."/>
            <person name="Schmutz J."/>
        </authorList>
    </citation>
    <scope>NUCLEOTIDE SEQUENCE</scope>
    <source>
        <strain evidence="1">AP13</strain>
    </source>
</reference>
<comment type="caution">
    <text evidence="1">The sequence shown here is derived from an EMBL/GenBank/DDBJ whole genome shotgun (WGS) entry which is preliminary data.</text>
</comment>
<dbReference type="Proteomes" id="UP000823388">
    <property type="component" value="Chromosome 2K"/>
</dbReference>
<dbReference type="EMBL" id="CM029039">
    <property type="protein sequence ID" value="KAG2640705.1"/>
    <property type="molecule type" value="Genomic_DNA"/>
</dbReference>
<dbReference type="AlphaFoldDB" id="A0A8T0W0A3"/>
<evidence type="ECO:0000313" key="1">
    <source>
        <dbReference type="EMBL" id="KAG2640705.1"/>
    </source>
</evidence>
<evidence type="ECO:0000313" key="2">
    <source>
        <dbReference type="Proteomes" id="UP000823388"/>
    </source>
</evidence>